<dbReference type="EMBL" id="CYZN01000004">
    <property type="protein sequence ID" value="CUN69806.1"/>
    <property type="molecule type" value="Genomic_DNA"/>
</dbReference>
<dbReference type="Gene3D" id="3.20.20.140">
    <property type="entry name" value="Metal-dependent hydrolases"/>
    <property type="match status" value="1"/>
</dbReference>
<dbReference type="InterPro" id="IPR016195">
    <property type="entry name" value="Pol/histidinol_Pase-like"/>
</dbReference>
<dbReference type="Proteomes" id="UP000366766">
    <property type="component" value="Unassembled WGS sequence"/>
</dbReference>
<dbReference type="EMBL" id="CABHOF010000006">
    <property type="protein sequence ID" value="VUX62846.1"/>
    <property type="molecule type" value="Genomic_DNA"/>
</dbReference>
<dbReference type="GO" id="GO:0016787">
    <property type="term" value="F:hydrolase activity"/>
    <property type="evidence" value="ECO:0007669"/>
    <property type="project" value="UniProtKB-KW"/>
</dbReference>
<dbReference type="Proteomes" id="UP000095431">
    <property type="component" value="Unassembled WGS sequence"/>
</dbReference>
<reference evidence="1 3" key="1">
    <citation type="submission" date="2015-09" db="EMBL/GenBank/DDBJ databases">
        <authorList>
            <consortium name="Pathogen Informatics"/>
        </authorList>
    </citation>
    <scope>NUCLEOTIDE SEQUENCE [LARGE SCALE GENOMIC DNA]</scope>
    <source>
        <strain evidence="1 3">2789STDY5834863</strain>
    </source>
</reference>
<sequence length="82" mass="9590">MTPKISLSFNLRGFRIQAYENDIQILKLCVKYGVEIMLGSDAHREEDVGDFTRTEKILKEVDFPEELIVNRSLSYVKNRLRV</sequence>
<keyword evidence="1" id="KW-0378">Hydrolase</keyword>
<proteinExistence type="predicted"/>
<keyword evidence="4" id="KW-1185">Reference proteome</keyword>
<organism evidence="1 3">
    <name type="scientific">Blautia wexlerae</name>
    <dbReference type="NCBI Taxonomy" id="418240"/>
    <lineage>
        <taxon>Bacteria</taxon>
        <taxon>Bacillati</taxon>
        <taxon>Bacillota</taxon>
        <taxon>Clostridia</taxon>
        <taxon>Lachnospirales</taxon>
        <taxon>Lachnospiraceae</taxon>
        <taxon>Blautia</taxon>
    </lineage>
</organism>
<accession>A0A173Z2Z6</accession>
<evidence type="ECO:0000313" key="1">
    <source>
        <dbReference type="EMBL" id="CUN69806.1"/>
    </source>
</evidence>
<gene>
    <name evidence="2" type="ORF">BWLFYP14_00624</name>
    <name evidence="1" type="ORF">ERS852478_00837</name>
</gene>
<protein>
    <submittedName>
        <fullName evidence="1">Putative hydrolase</fullName>
    </submittedName>
</protein>
<evidence type="ECO:0000313" key="3">
    <source>
        <dbReference type="Proteomes" id="UP000095431"/>
    </source>
</evidence>
<dbReference type="AlphaFoldDB" id="A0A173Z2Z6"/>
<reference evidence="2 4" key="2">
    <citation type="submission" date="2019-07" db="EMBL/GenBank/DDBJ databases">
        <authorList>
            <person name="Chang H.-W."/>
            <person name="Raman A."/>
            <person name="Venkatesh S."/>
            <person name="Gehrig J."/>
        </authorList>
    </citation>
    <scope>NUCLEOTIDE SEQUENCE [LARGE SCALE GENOMIC DNA]</scope>
    <source>
        <strain evidence="2">Blautia_wexlerae_LFYP_14</strain>
    </source>
</reference>
<dbReference type="SUPFAM" id="SSF89550">
    <property type="entry name" value="PHP domain-like"/>
    <property type="match status" value="1"/>
</dbReference>
<name>A0A173Z2Z6_9FIRM</name>
<evidence type="ECO:0000313" key="4">
    <source>
        <dbReference type="Proteomes" id="UP000366766"/>
    </source>
</evidence>
<evidence type="ECO:0000313" key="2">
    <source>
        <dbReference type="EMBL" id="VUX62846.1"/>
    </source>
</evidence>